<proteinExistence type="predicted"/>
<reference evidence="1 2" key="1">
    <citation type="submission" date="2018-07" db="EMBL/GenBank/DDBJ databases">
        <title>Genomic Encyclopedia of Type Strains, Phase IV (KMG-IV): sequencing the most valuable type-strain genomes for metagenomic binning, comparative biology and taxonomic classification.</title>
        <authorList>
            <person name="Goeker M."/>
        </authorList>
    </citation>
    <scope>NUCLEOTIDE SEQUENCE [LARGE SCALE GENOMIC DNA]</scope>
    <source>
        <strain evidence="1 2">DSM 5603</strain>
    </source>
</reference>
<dbReference type="Proteomes" id="UP000254958">
    <property type="component" value="Unassembled WGS sequence"/>
</dbReference>
<sequence length="92" mass="10194">MPVSLQKGFVRKAAGGTARRGLMGCEQAHSTLFEKPVFRALFARAVRLMCSVAMVAEDGCHGRLDHPRDILLCGRGRVKRRVGRGQMRVQET</sequence>
<evidence type="ECO:0000313" key="2">
    <source>
        <dbReference type="Proteomes" id="UP000254958"/>
    </source>
</evidence>
<keyword evidence="2" id="KW-1185">Reference proteome</keyword>
<dbReference type="EMBL" id="QQAW01000003">
    <property type="protein sequence ID" value="RDI38852.1"/>
    <property type="molecule type" value="Genomic_DNA"/>
</dbReference>
<name>A0A370G4Z0_GLULI</name>
<protein>
    <submittedName>
        <fullName evidence="1">Uncharacterized protein</fullName>
    </submittedName>
</protein>
<comment type="caution">
    <text evidence="1">The sequence shown here is derived from an EMBL/GenBank/DDBJ whole genome shotgun (WGS) entry which is preliminary data.</text>
</comment>
<accession>A0A370G4Z0</accession>
<organism evidence="1 2">
    <name type="scientific">Gluconacetobacter liquefaciens</name>
    <name type="common">Acetobacter liquefaciens</name>
    <dbReference type="NCBI Taxonomy" id="89584"/>
    <lineage>
        <taxon>Bacteria</taxon>
        <taxon>Pseudomonadati</taxon>
        <taxon>Pseudomonadota</taxon>
        <taxon>Alphaproteobacteria</taxon>
        <taxon>Acetobacterales</taxon>
        <taxon>Acetobacteraceae</taxon>
        <taxon>Gluconacetobacter</taxon>
    </lineage>
</organism>
<evidence type="ECO:0000313" key="1">
    <source>
        <dbReference type="EMBL" id="RDI38852.1"/>
    </source>
</evidence>
<dbReference type="AlphaFoldDB" id="A0A370G4Z0"/>
<gene>
    <name evidence="1" type="ORF">C7453_103313</name>
</gene>